<evidence type="ECO:0000256" key="4">
    <source>
        <dbReference type="ARBA" id="ARBA00022670"/>
    </source>
</evidence>
<dbReference type="CDD" id="cd03892">
    <property type="entry name" value="M20_peptT"/>
    <property type="match status" value="1"/>
</dbReference>
<dbReference type="InterPro" id="IPR001261">
    <property type="entry name" value="ArgE/DapE_CS"/>
</dbReference>
<evidence type="ECO:0000256" key="11">
    <source>
        <dbReference type="PIRSR" id="PIRSR037215-2"/>
    </source>
</evidence>
<evidence type="ECO:0000256" key="8">
    <source>
        <dbReference type="ARBA" id="ARBA00023049"/>
    </source>
</evidence>
<comment type="similarity">
    <text evidence="2">Belongs to the peptidase M20B family.</text>
</comment>
<dbReference type="NCBIfam" id="NF003976">
    <property type="entry name" value="PRK05469.1"/>
    <property type="match status" value="1"/>
</dbReference>
<keyword evidence="6" id="KW-0378">Hydrolase</keyword>
<feature type="binding site" evidence="11">
    <location>
        <position position="379"/>
    </location>
    <ligand>
        <name>Zn(2+)</name>
        <dbReference type="ChEBI" id="CHEBI:29105"/>
        <label>2</label>
    </ligand>
</feature>
<proteinExistence type="inferred from homology"/>
<dbReference type="Gene3D" id="3.40.630.10">
    <property type="entry name" value="Zn peptidases"/>
    <property type="match status" value="1"/>
</dbReference>
<feature type="active site" evidence="10">
    <location>
        <position position="79"/>
    </location>
</feature>
<gene>
    <name evidence="13" type="ORF">EDD63_1276</name>
</gene>
<dbReference type="PANTHER" id="PTHR42994">
    <property type="entry name" value="PEPTIDASE T"/>
    <property type="match status" value="1"/>
</dbReference>
<dbReference type="EC" id="3.4.11.4" evidence="9"/>
<dbReference type="SUPFAM" id="SSF53187">
    <property type="entry name" value="Zn-dependent exopeptidases"/>
    <property type="match status" value="1"/>
</dbReference>
<feature type="active site" description="Proton acceptor" evidence="10">
    <location>
        <position position="174"/>
    </location>
</feature>
<evidence type="ECO:0000256" key="9">
    <source>
        <dbReference type="NCBIfam" id="TIGR01882"/>
    </source>
</evidence>
<dbReference type="NCBIfam" id="NF009920">
    <property type="entry name" value="PRK13381.1"/>
    <property type="match status" value="1"/>
</dbReference>
<dbReference type="PIRSF" id="PIRSF037215">
    <property type="entry name" value="Peptidase_M20B"/>
    <property type="match status" value="1"/>
</dbReference>
<dbReference type="GO" id="GO:0045148">
    <property type="term" value="F:tripeptide aminopeptidase activity"/>
    <property type="evidence" value="ECO:0007669"/>
    <property type="project" value="UniProtKB-UniRule"/>
</dbReference>
<feature type="binding site" evidence="11">
    <location>
        <position position="140"/>
    </location>
    <ligand>
        <name>Zn(2+)</name>
        <dbReference type="ChEBI" id="CHEBI:29105"/>
        <label>2</label>
    </ligand>
</feature>
<dbReference type="EMBL" id="SODD01000027">
    <property type="protein sequence ID" value="TDW16179.1"/>
    <property type="molecule type" value="Genomic_DNA"/>
</dbReference>
<dbReference type="PROSITE" id="PS00758">
    <property type="entry name" value="ARGE_DAPE_CPG2_1"/>
    <property type="match status" value="1"/>
</dbReference>
<dbReference type="GO" id="GO:0006508">
    <property type="term" value="P:proteolysis"/>
    <property type="evidence" value="ECO:0007669"/>
    <property type="project" value="UniProtKB-UniRule"/>
</dbReference>
<evidence type="ECO:0000256" key="5">
    <source>
        <dbReference type="ARBA" id="ARBA00022723"/>
    </source>
</evidence>
<keyword evidence="5 11" id="KW-0479">Metal-binding</keyword>
<feature type="binding site" evidence="11">
    <location>
        <position position="77"/>
    </location>
    <ligand>
        <name>Zn(2+)</name>
        <dbReference type="ChEBI" id="CHEBI:29105"/>
        <label>1</label>
    </ligand>
</feature>
<evidence type="ECO:0000256" key="1">
    <source>
        <dbReference type="ARBA" id="ARBA00000870"/>
    </source>
</evidence>
<reference evidence="13 14" key="1">
    <citation type="submission" date="2019-03" db="EMBL/GenBank/DDBJ databases">
        <title>Genomic Encyclopedia of Type Strains, Phase IV (KMG-IV): sequencing the most valuable type-strain genomes for metagenomic binning, comparative biology and taxonomic classification.</title>
        <authorList>
            <person name="Goeker M."/>
        </authorList>
    </citation>
    <scope>NUCLEOTIDE SEQUENCE [LARGE SCALE GENOMIC DNA]</scope>
    <source>
        <strain evidence="13 14">DSM 28867</strain>
    </source>
</reference>
<dbReference type="InterPro" id="IPR011650">
    <property type="entry name" value="Peptidase_M20_dimer"/>
</dbReference>
<dbReference type="NCBIfam" id="TIGR01882">
    <property type="entry name" value="peptidase-T"/>
    <property type="match status" value="1"/>
</dbReference>
<dbReference type="InterPro" id="IPR010161">
    <property type="entry name" value="Peptidase_M20B"/>
</dbReference>
<keyword evidence="14" id="KW-1185">Reference proteome</keyword>
<evidence type="ECO:0000313" key="14">
    <source>
        <dbReference type="Proteomes" id="UP000294743"/>
    </source>
</evidence>
<evidence type="ECO:0000256" key="10">
    <source>
        <dbReference type="PIRSR" id="PIRSR037215-1"/>
    </source>
</evidence>
<keyword evidence="4" id="KW-0645">Protease</keyword>
<dbReference type="SUPFAM" id="SSF55031">
    <property type="entry name" value="Bacterial exopeptidase dimerisation domain"/>
    <property type="match status" value="1"/>
</dbReference>
<dbReference type="Proteomes" id="UP000294743">
    <property type="component" value="Unassembled WGS sequence"/>
</dbReference>
<feature type="binding site" evidence="11">
    <location>
        <position position="140"/>
    </location>
    <ligand>
        <name>Zn(2+)</name>
        <dbReference type="ChEBI" id="CHEBI:29105"/>
        <label>1</label>
    </ligand>
</feature>
<feature type="domain" description="Peptidase M20 dimerisation" evidence="12">
    <location>
        <begin position="207"/>
        <end position="298"/>
    </location>
</feature>
<evidence type="ECO:0000256" key="7">
    <source>
        <dbReference type="ARBA" id="ARBA00022833"/>
    </source>
</evidence>
<comment type="catalytic activity">
    <reaction evidence="1">
        <text>Release of the N-terminal residue from a tripeptide.</text>
        <dbReference type="EC" id="3.4.11.4"/>
    </reaction>
</comment>
<dbReference type="GO" id="GO:0008237">
    <property type="term" value="F:metallopeptidase activity"/>
    <property type="evidence" value="ECO:0007669"/>
    <property type="project" value="UniProtKB-KW"/>
</dbReference>
<dbReference type="Pfam" id="PF01546">
    <property type="entry name" value="Peptidase_M20"/>
    <property type="match status" value="1"/>
</dbReference>
<dbReference type="PANTHER" id="PTHR42994:SF1">
    <property type="entry name" value="PEPTIDASE T"/>
    <property type="match status" value="1"/>
</dbReference>
<keyword evidence="7 11" id="KW-0862">Zinc</keyword>
<organism evidence="13 14">
    <name type="scientific">Breznakia blatticola</name>
    <dbReference type="NCBI Taxonomy" id="1754012"/>
    <lineage>
        <taxon>Bacteria</taxon>
        <taxon>Bacillati</taxon>
        <taxon>Bacillota</taxon>
        <taxon>Erysipelotrichia</taxon>
        <taxon>Erysipelotrichales</taxon>
        <taxon>Erysipelotrichaceae</taxon>
        <taxon>Breznakia</taxon>
    </lineage>
</organism>
<evidence type="ECO:0000256" key="6">
    <source>
        <dbReference type="ARBA" id="ARBA00022801"/>
    </source>
</evidence>
<evidence type="ECO:0000256" key="2">
    <source>
        <dbReference type="ARBA" id="ARBA00009692"/>
    </source>
</evidence>
<dbReference type="InterPro" id="IPR036264">
    <property type="entry name" value="Bact_exopeptidase_dim_dom"/>
</dbReference>
<feature type="binding site" evidence="11">
    <location>
        <position position="197"/>
    </location>
    <ligand>
        <name>Zn(2+)</name>
        <dbReference type="ChEBI" id="CHEBI:29105"/>
        <label>1</label>
    </ligand>
</feature>
<dbReference type="OrthoDB" id="9804934at2"/>
<dbReference type="GO" id="GO:0005829">
    <property type="term" value="C:cytosol"/>
    <property type="evidence" value="ECO:0007669"/>
    <property type="project" value="TreeGrafter"/>
</dbReference>
<evidence type="ECO:0000313" key="13">
    <source>
        <dbReference type="EMBL" id="TDW16179.1"/>
    </source>
</evidence>
<dbReference type="GO" id="GO:0006518">
    <property type="term" value="P:peptide metabolic process"/>
    <property type="evidence" value="ECO:0007669"/>
    <property type="project" value="InterPro"/>
</dbReference>
<comment type="cofactor">
    <cofactor evidence="11">
        <name>Zn(2+)</name>
        <dbReference type="ChEBI" id="CHEBI:29105"/>
    </cofactor>
    <text evidence="11">Binds 2 Zn(2+) ions per subunit.</text>
</comment>
<dbReference type="PROSITE" id="PS00759">
    <property type="entry name" value="ARGE_DAPE_CPG2_2"/>
    <property type="match status" value="1"/>
</dbReference>
<dbReference type="AlphaFoldDB" id="A0A4R7ZF03"/>
<sequence length="408" mass="45620">MNIVDRFIAYAKMETTSDPMSTSIPSTASQLELAKVLEEQLNAFGLLDVYTSEYGVVYATLEKNVEHDVDCIGLIAHMDTSSDMSGKHVHPRLITNYDGSTIVLNEKEQITMDPKMFPSLERCIGKDLLVTDGTTLLGADDKAGISIIMDLIQYYVEHPDVKHPTIKVIFTPDEEIGHGADHVDVKKVDADYAYTIDGAEINVISFENFNAASAKVHVQGNSIHPGSAKDKLLNASKLAMEFHMALPLDLDPAKTEGYEGFNHLTLFNGQSEYATLEYIIRNHSREKFEAQKQDFYAIQDAMNATYGKNTIKVDIEDSYYNMAELFKDHMYIVDDVRMVMQDMGIPVHYEPIRGGTDGARLSNEGLLTPNLGTGGDNFHGKYEYLCIDEMKQMVEILKNVMTSKVENI</sequence>
<protein>
    <recommendedName>
        <fullName evidence="9">Peptidase T</fullName>
        <ecNumber evidence="9">3.4.11.4</ecNumber>
    </recommendedName>
</protein>
<feature type="binding site" evidence="11">
    <location>
        <position position="175"/>
    </location>
    <ligand>
        <name>Zn(2+)</name>
        <dbReference type="ChEBI" id="CHEBI:29105"/>
        <label>2</label>
    </ligand>
</feature>
<evidence type="ECO:0000256" key="3">
    <source>
        <dbReference type="ARBA" id="ARBA00022438"/>
    </source>
</evidence>
<name>A0A4R7ZF03_9FIRM</name>
<dbReference type="GO" id="GO:0008270">
    <property type="term" value="F:zinc ion binding"/>
    <property type="evidence" value="ECO:0007669"/>
    <property type="project" value="InterPro"/>
</dbReference>
<keyword evidence="3 13" id="KW-0031">Aminopeptidase</keyword>
<dbReference type="InterPro" id="IPR002933">
    <property type="entry name" value="Peptidase_M20"/>
</dbReference>
<keyword evidence="8" id="KW-0482">Metalloprotease</keyword>
<dbReference type="Pfam" id="PF07687">
    <property type="entry name" value="M20_dimer"/>
    <property type="match status" value="1"/>
</dbReference>
<evidence type="ECO:0000259" key="12">
    <source>
        <dbReference type="Pfam" id="PF07687"/>
    </source>
</evidence>
<accession>A0A4R7ZF03</accession>
<dbReference type="Gene3D" id="3.30.70.360">
    <property type="match status" value="1"/>
</dbReference>
<comment type="caution">
    <text evidence="13">The sequence shown here is derived from an EMBL/GenBank/DDBJ whole genome shotgun (WGS) entry which is preliminary data.</text>
</comment>
<dbReference type="RefSeq" id="WP_134170099.1">
    <property type="nucleotide sequence ID" value="NZ_SODD01000027.1"/>
</dbReference>